<accession>A0A0V0R5H8</accession>
<dbReference type="AlphaFoldDB" id="A0A0V0R5H8"/>
<dbReference type="InParanoid" id="A0A0V0R5H8"/>
<protein>
    <submittedName>
        <fullName evidence="1">Armadillo-type fold</fullName>
    </submittedName>
</protein>
<evidence type="ECO:0000313" key="1">
    <source>
        <dbReference type="EMBL" id="KRX09724.1"/>
    </source>
</evidence>
<dbReference type="EMBL" id="LDAU01000044">
    <property type="protein sequence ID" value="KRX09724.1"/>
    <property type="molecule type" value="Genomic_DNA"/>
</dbReference>
<name>A0A0V0R5H8_PSEPJ</name>
<evidence type="ECO:0000313" key="2">
    <source>
        <dbReference type="Proteomes" id="UP000054937"/>
    </source>
</evidence>
<proteinExistence type="predicted"/>
<sequence>MEQEQFTICDTIKNILTSTESELNKQAVILLESLITQVKKASPNIQEQQLPLAIFATLINLIQTQLEDYSPYLLLTNMLINRINVAVVKKLLITIQNQMVQIMKKDQKYQKYCIVILASTIQIVSKEEFLENDAHNLEIIKSIIESLWNENSLARKEAVKSIKMILEKKFFYKQQISNCLKEFIIENLETEDLQRIVFVTQFIQNILDLLPIPIIGDINYELMKALKSGNDEISTHIYLCIETIMETKALSVDLTESLLKEFLNNQPSFYKEEKVVQAYGQCMVQTLLHMNAISPKQAKKYITSCIAVLQEILLVENNSSTLPRFAQKSLEVLLESTIDSTLWVQKKTLEEELLDDFLKIEIDTSGAKHSIQFQRIIII</sequence>
<keyword evidence="2" id="KW-1185">Reference proteome</keyword>
<organism evidence="1 2">
    <name type="scientific">Pseudocohnilembus persalinus</name>
    <name type="common">Ciliate</name>
    <dbReference type="NCBI Taxonomy" id="266149"/>
    <lineage>
        <taxon>Eukaryota</taxon>
        <taxon>Sar</taxon>
        <taxon>Alveolata</taxon>
        <taxon>Ciliophora</taxon>
        <taxon>Intramacronucleata</taxon>
        <taxon>Oligohymenophorea</taxon>
        <taxon>Scuticociliatia</taxon>
        <taxon>Philasterida</taxon>
        <taxon>Pseudocohnilembidae</taxon>
        <taxon>Pseudocohnilembus</taxon>
    </lineage>
</organism>
<dbReference type="SUPFAM" id="SSF48371">
    <property type="entry name" value="ARM repeat"/>
    <property type="match status" value="1"/>
</dbReference>
<reference evidence="1 2" key="1">
    <citation type="journal article" date="2015" name="Sci. Rep.">
        <title>Genome of the facultative scuticociliatosis pathogen Pseudocohnilembus persalinus provides insight into its virulence through horizontal gene transfer.</title>
        <authorList>
            <person name="Xiong J."/>
            <person name="Wang G."/>
            <person name="Cheng J."/>
            <person name="Tian M."/>
            <person name="Pan X."/>
            <person name="Warren A."/>
            <person name="Jiang C."/>
            <person name="Yuan D."/>
            <person name="Miao W."/>
        </authorList>
    </citation>
    <scope>NUCLEOTIDE SEQUENCE [LARGE SCALE GENOMIC DNA]</scope>
    <source>
        <strain evidence="1">36N120E</strain>
    </source>
</reference>
<dbReference type="InterPro" id="IPR016024">
    <property type="entry name" value="ARM-type_fold"/>
</dbReference>
<gene>
    <name evidence="1" type="ORF">PPERSA_02596</name>
</gene>
<dbReference type="Proteomes" id="UP000054937">
    <property type="component" value="Unassembled WGS sequence"/>
</dbReference>
<comment type="caution">
    <text evidence="1">The sequence shown here is derived from an EMBL/GenBank/DDBJ whole genome shotgun (WGS) entry which is preliminary data.</text>
</comment>